<evidence type="ECO:0000259" key="14">
    <source>
        <dbReference type="Pfam" id="PF21088"/>
    </source>
</evidence>
<dbReference type="SUPFAM" id="SSF82861">
    <property type="entry name" value="Mechanosensitive channel protein MscS (YggB), transmembrane region"/>
    <property type="match status" value="1"/>
</dbReference>
<dbReference type="InterPro" id="IPR006686">
    <property type="entry name" value="MscS_channel_CS"/>
</dbReference>
<feature type="transmembrane region" description="Helical" evidence="8">
    <location>
        <begin position="618"/>
        <end position="636"/>
    </location>
</feature>
<proteinExistence type="inferred from homology"/>
<evidence type="ECO:0000256" key="1">
    <source>
        <dbReference type="ARBA" id="ARBA00004651"/>
    </source>
</evidence>
<dbReference type="Pfam" id="PF21088">
    <property type="entry name" value="MS_channel_1st"/>
    <property type="match status" value="1"/>
</dbReference>
<feature type="domain" description="Mechanosensitive ion channel MscS C-terminal" evidence="13">
    <location>
        <begin position="987"/>
        <end position="1067"/>
    </location>
</feature>
<feature type="domain" description="Mechanosensitive ion channel inner membrane" evidence="11">
    <location>
        <begin position="497"/>
        <end position="809"/>
    </location>
</feature>
<evidence type="ECO:0000259" key="10">
    <source>
        <dbReference type="Pfam" id="PF00924"/>
    </source>
</evidence>
<dbReference type="InterPro" id="IPR011014">
    <property type="entry name" value="MscS_channel_TM-2"/>
</dbReference>
<dbReference type="OrthoDB" id="9799209at2"/>
<evidence type="ECO:0000256" key="7">
    <source>
        <dbReference type="SAM" id="Coils"/>
    </source>
</evidence>
<dbReference type="Pfam" id="PF21082">
    <property type="entry name" value="MS_channel_3rd"/>
    <property type="match status" value="1"/>
</dbReference>
<sequence>MIAPVFFPNFPARRVCLLLLTLFIASPLAAQQPPGLDDLASLRRAVDADTNLPEEDSAALVSQLDSAQNLLEARDRFDTRAAQLSELVDDASQQVEQYNQQLAQAKNRKADTGTLLPAAATADQIQGQITLITAERQALSERRTQLLKETDNLATRRAEIQQRLVELRKQQPPPVANTATGTLSERVARALGNAKTLAHTAEQQALELEILSEPARARVNAAERAWLGFAISAADTKLAQLNDALESARSSATEEQLETTAQLQEQLQDRDPVLQQFAAENRALAEQLQSLASTADEARWDSQQLQDTLEGIEQDSLLMHRRLQVAGRKEILGRVMITRLDSLPETDKLKRKIDERNALIADASMTQIDIEEDFRAINDREEYMAALVPDLETWQPEARELANNLVDQRRDLLESNLRRYGSLLHLLLENNESTVQLIDATETFHKFLLGNLLWVRNFTYVDMGTLAKQVAVVLSVDDWAMIPMQLKSGFHAQPWSNTLLALLVLSFILRRRLRPVYDRMLSQPILVSTATLWHMLAGLALSALLVLPWPLLLYLLGFMLREGAPTTEFADALAPALEFTARILYMLLLTRLIASRHGAGRRFLKWNARMLDALRKELNWAGPTVCVAALVDVFVFNLDLVVSGGPLGAAATAVVATSMIVFCIRLLRQPIFNEHALTRFSLRLVIFVAAAVIIMQLMGLLFAADIYLVALGRSIIVLGLIKLVADVLQRWLLILRARLERQSRDESQNSEQATANSDDAEALIDVISLSEAHTKMLTLARFSGAAAALFLIWAPSLPALTLLDSVTLWEVSNSADPTGALRQISLFDLTLSLVILVVTGLVARNLPSISEVFMREWSSMSAGARYASSILLQYLVIAIGGSLFLSTIGWEWGKVQWLVAALGVGIGFGLQEIVANFISGIIILFERPVRVGDIISAGGAEGTVKKINPRATIIETFDRKEHLIPNKELITGQVINWTLSDAAIRVIIPIGIAYGSDARQAMALLLEAATEVDNVLPDPQPRASFEDFGDNALVLWLRCYISEDRIGTWTELRTIINDKFAAAGIAISFPQRDVHLDTVEPLQVEVRHLGAGPEAASGAIPDR</sequence>
<dbReference type="InterPro" id="IPR010920">
    <property type="entry name" value="LSM_dom_sf"/>
</dbReference>
<evidence type="ECO:0008006" key="17">
    <source>
        <dbReference type="Google" id="ProtNLM"/>
    </source>
</evidence>
<dbReference type="InterPro" id="IPR023408">
    <property type="entry name" value="MscS_beta-dom_sf"/>
</dbReference>
<dbReference type="Gene3D" id="3.30.70.100">
    <property type="match status" value="1"/>
</dbReference>
<evidence type="ECO:0000259" key="11">
    <source>
        <dbReference type="Pfam" id="PF12794"/>
    </source>
</evidence>
<keyword evidence="6 8" id="KW-0472">Membrane</keyword>
<evidence type="ECO:0000259" key="13">
    <source>
        <dbReference type="Pfam" id="PF21082"/>
    </source>
</evidence>
<dbReference type="GO" id="GO:0008381">
    <property type="term" value="F:mechanosensitive monoatomic ion channel activity"/>
    <property type="evidence" value="ECO:0007669"/>
    <property type="project" value="UniProtKB-ARBA"/>
</dbReference>
<dbReference type="PANTHER" id="PTHR30347">
    <property type="entry name" value="POTASSIUM CHANNEL RELATED"/>
    <property type="match status" value="1"/>
</dbReference>
<evidence type="ECO:0000256" key="4">
    <source>
        <dbReference type="ARBA" id="ARBA00022692"/>
    </source>
</evidence>
<evidence type="ECO:0000256" key="3">
    <source>
        <dbReference type="ARBA" id="ARBA00022475"/>
    </source>
</evidence>
<protein>
    <recommendedName>
        <fullName evidence="17">Mechanosensitive ion channel protein MscS</fullName>
    </recommendedName>
</protein>
<dbReference type="InterPro" id="IPR049142">
    <property type="entry name" value="MS_channel_1st"/>
</dbReference>
<evidence type="ECO:0000256" key="9">
    <source>
        <dbReference type="SAM" id="SignalP"/>
    </source>
</evidence>
<evidence type="ECO:0000313" key="15">
    <source>
        <dbReference type="EMBL" id="PLW70100.1"/>
    </source>
</evidence>
<dbReference type="Gene3D" id="2.30.30.60">
    <property type="match status" value="1"/>
</dbReference>
<feature type="transmembrane region" description="Helical" evidence="8">
    <location>
        <begin position="680"/>
        <end position="700"/>
    </location>
</feature>
<dbReference type="InterPro" id="IPR049278">
    <property type="entry name" value="MS_channel_C"/>
</dbReference>
<dbReference type="Pfam" id="PF00924">
    <property type="entry name" value="MS_channel_2nd"/>
    <property type="match status" value="1"/>
</dbReference>
<evidence type="ECO:0000256" key="5">
    <source>
        <dbReference type="ARBA" id="ARBA00022989"/>
    </source>
</evidence>
<evidence type="ECO:0000256" key="8">
    <source>
        <dbReference type="SAM" id="Phobius"/>
    </source>
</evidence>
<feature type="signal peptide" evidence="9">
    <location>
        <begin position="1"/>
        <end position="30"/>
    </location>
</feature>
<feature type="transmembrane region" description="Helical" evidence="8">
    <location>
        <begin position="530"/>
        <end position="552"/>
    </location>
</feature>
<dbReference type="Pfam" id="PF12794">
    <property type="entry name" value="MscS_TM"/>
    <property type="match status" value="1"/>
</dbReference>
<reference evidence="15 16" key="1">
    <citation type="submission" date="2018-01" db="EMBL/GenBank/DDBJ databases">
        <title>The draft genome sequence of Halioglobus lutimaris HF004.</title>
        <authorList>
            <person name="Du Z.-J."/>
            <person name="Shi M.-J."/>
        </authorList>
    </citation>
    <scope>NUCLEOTIDE SEQUENCE [LARGE SCALE GENOMIC DNA]</scope>
    <source>
        <strain evidence="15 16">HF004</strain>
    </source>
</reference>
<feature type="transmembrane region" description="Helical" evidence="8">
    <location>
        <begin position="864"/>
        <end position="885"/>
    </location>
</feature>
<dbReference type="SUPFAM" id="SSF82689">
    <property type="entry name" value="Mechanosensitive channel protein MscS (YggB), C-terminal domain"/>
    <property type="match status" value="1"/>
</dbReference>
<dbReference type="PROSITE" id="PS01246">
    <property type="entry name" value="UPF0003"/>
    <property type="match status" value="1"/>
</dbReference>
<feature type="chain" id="PRO_5014801577" description="Mechanosensitive ion channel protein MscS" evidence="9">
    <location>
        <begin position="31"/>
        <end position="1103"/>
    </location>
</feature>
<dbReference type="PANTHER" id="PTHR30347:SF1">
    <property type="entry name" value="MECHANOSENSITIVE CHANNEL MSCK"/>
    <property type="match status" value="1"/>
</dbReference>
<accession>A0A2N5X6K9</accession>
<dbReference type="Gene3D" id="1.10.287.1260">
    <property type="match status" value="1"/>
</dbReference>
<dbReference type="InterPro" id="IPR011066">
    <property type="entry name" value="MscS_channel_C_sf"/>
</dbReference>
<comment type="caution">
    <text evidence="15">The sequence shown here is derived from an EMBL/GenBank/DDBJ whole genome shotgun (WGS) entry which is preliminary data.</text>
</comment>
<dbReference type="AlphaFoldDB" id="A0A2N5X6K9"/>
<dbReference type="Proteomes" id="UP000235005">
    <property type="component" value="Unassembled WGS sequence"/>
</dbReference>
<feature type="transmembrane region" description="Helical" evidence="8">
    <location>
        <begin position="648"/>
        <end position="668"/>
    </location>
</feature>
<feature type="transmembrane region" description="Helical" evidence="8">
    <location>
        <begin position="823"/>
        <end position="843"/>
    </location>
</feature>
<feature type="domain" description="Mechanosensitive ion channel MscS" evidence="10">
    <location>
        <begin position="913"/>
        <end position="978"/>
    </location>
</feature>
<feature type="transmembrane region" description="Helical" evidence="8">
    <location>
        <begin position="782"/>
        <end position="803"/>
    </location>
</feature>
<dbReference type="InterPro" id="IPR006685">
    <property type="entry name" value="MscS_channel_2nd"/>
</dbReference>
<dbReference type="SUPFAM" id="SSF50182">
    <property type="entry name" value="Sm-like ribonucleoproteins"/>
    <property type="match status" value="1"/>
</dbReference>
<evidence type="ECO:0000313" key="16">
    <source>
        <dbReference type="Proteomes" id="UP000235005"/>
    </source>
</evidence>
<dbReference type="GO" id="GO:0005886">
    <property type="term" value="C:plasma membrane"/>
    <property type="evidence" value="ECO:0007669"/>
    <property type="project" value="UniProtKB-SubCell"/>
</dbReference>
<dbReference type="InterPro" id="IPR024393">
    <property type="entry name" value="MscS_porin"/>
</dbReference>
<feature type="transmembrane region" description="Helical" evidence="8">
    <location>
        <begin position="706"/>
        <end position="728"/>
    </location>
</feature>
<dbReference type="InterPro" id="IPR052702">
    <property type="entry name" value="MscS-like_channel"/>
</dbReference>
<feature type="coiled-coil region" evidence="7">
    <location>
        <begin position="231"/>
        <end position="315"/>
    </location>
</feature>
<keyword evidence="5 8" id="KW-1133">Transmembrane helix</keyword>
<evidence type="ECO:0000259" key="12">
    <source>
        <dbReference type="Pfam" id="PF12795"/>
    </source>
</evidence>
<feature type="transmembrane region" description="Helical" evidence="8">
    <location>
        <begin position="492"/>
        <end position="509"/>
    </location>
</feature>
<dbReference type="RefSeq" id="WP_101517140.1">
    <property type="nucleotide sequence ID" value="NZ_PKUS01000002.1"/>
</dbReference>
<dbReference type="Pfam" id="PF12795">
    <property type="entry name" value="MscS_porin"/>
    <property type="match status" value="1"/>
</dbReference>
<feature type="transmembrane region" description="Helical" evidence="8">
    <location>
        <begin position="572"/>
        <end position="594"/>
    </location>
</feature>
<feature type="domain" description="Mechanosensitive ion channel transmembrane helices 2/3" evidence="14">
    <location>
        <begin position="872"/>
        <end position="911"/>
    </location>
</feature>
<keyword evidence="4 8" id="KW-0812">Transmembrane</keyword>
<feature type="coiled-coil region" evidence="7">
    <location>
        <begin position="81"/>
        <end position="115"/>
    </location>
</feature>
<keyword evidence="3" id="KW-1003">Cell membrane</keyword>
<comment type="subcellular location">
    <subcellularLocation>
        <location evidence="1">Cell membrane</location>
        <topology evidence="1">Multi-pass membrane protein</topology>
    </subcellularLocation>
</comment>
<organism evidence="15 16">
    <name type="scientific">Pseudohalioglobus lutimaris</name>
    <dbReference type="NCBI Taxonomy" id="1737061"/>
    <lineage>
        <taxon>Bacteria</taxon>
        <taxon>Pseudomonadati</taxon>
        <taxon>Pseudomonadota</taxon>
        <taxon>Gammaproteobacteria</taxon>
        <taxon>Cellvibrionales</taxon>
        <taxon>Halieaceae</taxon>
        <taxon>Pseudohalioglobus</taxon>
    </lineage>
</organism>
<keyword evidence="7" id="KW-0175">Coiled coil</keyword>
<feature type="transmembrane region" description="Helical" evidence="8">
    <location>
        <begin position="897"/>
        <end position="925"/>
    </location>
</feature>
<keyword evidence="9" id="KW-0732">Signal</keyword>
<evidence type="ECO:0000256" key="2">
    <source>
        <dbReference type="ARBA" id="ARBA00008017"/>
    </source>
</evidence>
<gene>
    <name evidence="15" type="ORF">C0039_02495</name>
</gene>
<name>A0A2N5X6K9_9GAMM</name>
<dbReference type="InterPro" id="IPR025692">
    <property type="entry name" value="MscS_IM_dom1"/>
</dbReference>
<comment type="similarity">
    <text evidence="2">Belongs to the MscS (TC 1.A.23) family.</text>
</comment>
<keyword evidence="16" id="KW-1185">Reference proteome</keyword>
<feature type="domain" description="Mechanosensitive ion channel MscS porin" evidence="12">
    <location>
        <begin position="48"/>
        <end position="276"/>
    </location>
</feature>
<evidence type="ECO:0000256" key="6">
    <source>
        <dbReference type="ARBA" id="ARBA00023136"/>
    </source>
</evidence>
<dbReference type="EMBL" id="PKUS01000002">
    <property type="protein sequence ID" value="PLW70100.1"/>
    <property type="molecule type" value="Genomic_DNA"/>
</dbReference>